<proteinExistence type="predicted"/>
<keyword evidence="2" id="KW-0547">Nucleotide-binding</keyword>
<dbReference type="SUPFAM" id="SSF56059">
    <property type="entry name" value="Glutathione synthetase ATP-binding domain-like"/>
    <property type="match status" value="1"/>
</dbReference>
<dbReference type="AlphaFoldDB" id="A0A9W6EYY4"/>
<dbReference type="GO" id="GO:0036064">
    <property type="term" value="C:ciliary basal body"/>
    <property type="evidence" value="ECO:0007669"/>
    <property type="project" value="TreeGrafter"/>
</dbReference>
<dbReference type="Gene3D" id="3.30.470.20">
    <property type="entry name" value="ATP-grasp fold, B domain"/>
    <property type="match status" value="1"/>
</dbReference>
<sequence>MEKSLHWVDGSLGHVNSICSGTTWPVGTRVAAAGAGHCGQDVCSSSSSCDLSGHRAFGAHGSLRQSRRQNNKPALVKAGYGGTGGTDGGDADDTPATQVAPGAKAGPAGARRRRFRFWIDYQALSSPSSAELLERALVAAGGVRTGGPPKTDPATGAKRDDGVYGYMHMDAWDLLWSVTAKAALAADLLRGHQMLGIIPGLLAVSRKTTLVRSLRDLYGEAAWDIVPRSYKLPDELDDWGRWVASNPGRDTGLWMLKNNKQRGTGLRLVRTSEAFSACFETISRPDLPPGVRLYRWYLAQQYVADPLLIDGCKFGVRVWVLVSDVAPLRIYIHSRGLVLFSSHKYDTELLSTPGGSESAFSSGPAPGHVTNYAQNENGDVWSLGQFAAHLGAAAWRQLWRAMCRSAAAAFAAALPRGAEVLAEVRPPPHSCFQFFGLDFLVDRGGRPWLLEVNATPSMKVEHTDPHVADLIQAQKWPAVRDMVALMGLGPERFEEAAPGGPSKDRSTPAYAADELRRRGGYLPLLHLLPTPAASTTPAAATASGLLRPLPWTAADRALREWCRSCREYQMAAAEIPGVS</sequence>
<comment type="caution">
    <text evidence="7">The sequence shown here is derived from an EMBL/GenBank/DDBJ whole genome shotgun (WGS) entry which is preliminary data.</text>
</comment>
<keyword evidence="1" id="KW-0436">Ligase</keyword>
<dbReference type="InterPro" id="IPR004344">
    <property type="entry name" value="TTL/TTLL_fam"/>
</dbReference>
<evidence type="ECO:0000256" key="6">
    <source>
        <dbReference type="SAM" id="MobiDB-lite"/>
    </source>
</evidence>
<dbReference type="PROSITE" id="PS51221">
    <property type="entry name" value="TTL"/>
    <property type="match status" value="1"/>
</dbReference>
<comment type="catalytic activity">
    <reaction evidence="5">
        <text>L-glutamyl-[protein] + L-glutamate + ATP = gamma-L-glutamyl-L-glutamyl-[protein] + ADP + phosphate + H(+)</text>
        <dbReference type="Rhea" id="RHEA:60144"/>
        <dbReference type="Rhea" id="RHEA-COMP:10208"/>
        <dbReference type="Rhea" id="RHEA-COMP:15517"/>
        <dbReference type="ChEBI" id="CHEBI:15378"/>
        <dbReference type="ChEBI" id="CHEBI:29973"/>
        <dbReference type="ChEBI" id="CHEBI:29985"/>
        <dbReference type="ChEBI" id="CHEBI:30616"/>
        <dbReference type="ChEBI" id="CHEBI:43474"/>
        <dbReference type="ChEBI" id="CHEBI:143622"/>
        <dbReference type="ChEBI" id="CHEBI:456216"/>
    </reaction>
    <physiologicalReaction direction="left-to-right" evidence="5">
        <dbReference type="Rhea" id="RHEA:60145"/>
    </physiologicalReaction>
</comment>
<protein>
    <recommendedName>
        <fullName evidence="4">Tubulin--tyrosine ligase-like protein 5</fullName>
    </recommendedName>
</protein>
<dbReference type="PANTHER" id="PTHR12241:SF145">
    <property type="entry name" value="TUBULIN POLYGLUTAMYLASE TTLL5"/>
    <property type="match status" value="1"/>
</dbReference>
<evidence type="ECO:0000256" key="4">
    <source>
        <dbReference type="ARBA" id="ARBA00041448"/>
    </source>
</evidence>
<dbReference type="Pfam" id="PF03133">
    <property type="entry name" value="TTL"/>
    <property type="match status" value="1"/>
</dbReference>
<keyword evidence="3" id="KW-0067">ATP-binding</keyword>
<dbReference type="PANTHER" id="PTHR12241">
    <property type="entry name" value="TUBULIN POLYGLUTAMYLASE"/>
    <property type="match status" value="1"/>
</dbReference>
<feature type="compositionally biased region" description="Low complexity" evidence="6">
    <location>
        <begin position="94"/>
        <end position="107"/>
    </location>
</feature>
<feature type="region of interest" description="Disordered" evidence="6">
    <location>
        <begin position="75"/>
        <end position="107"/>
    </location>
</feature>
<evidence type="ECO:0000256" key="5">
    <source>
        <dbReference type="ARBA" id="ARBA00049274"/>
    </source>
</evidence>
<dbReference type="GO" id="GO:0005524">
    <property type="term" value="F:ATP binding"/>
    <property type="evidence" value="ECO:0007669"/>
    <property type="project" value="UniProtKB-KW"/>
</dbReference>
<dbReference type="GO" id="GO:0015631">
    <property type="term" value="F:tubulin binding"/>
    <property type="evidence" value="ECO:0007669"/>
    <property type="project" value="TreeGrafter"/>
</dbReference>
<evidence type="ECO:0000256" key="1">
    <source>
        <dbReference type="ARBA" id="ARBA00022598"/>
    </source>
</evidence>
<feature type="compositionally biased region" description="Gly residues" evidence="6">
    <location>
        <begin position="79"/>
        <end position="88"/>
    </location>
</feature>
<gene>
    <name evidence="7" type="primary">PLEST011820</name>
    <name evidence="7" type="ORF">PLESTB_000258800</name>
</gene>
<reference evidence="7 8" key="1">
    <citation type="journal article" date="2023" name="Commun. Biol.">
        <title>Reorganization of the ancestral sex-determining regions during the evolution of trioecy in Pleodorina starrii.</title>
        <authorList>
            <person name="Takahashi K."/>
            <person name="Suzuki S."/>
            <person name="Kawai-Toyooka H."/>
            <person name="Yamamoto K."/>
            <person name="Hamaji T."/>
            <person name="Ootsuki R."/>
            <person name="Yamaguchi H."/>
            <person name="Kawachi M."/>
            <person name="Higashiyama T."/>
            <person name="Nozaki H."/>
        </authorList>
    </citation>
    <scope>NUCLEOTIDE SEQUENCE [LARGE SCALE GENOMIC DNA]</scope>
    <source>
        <strain evidence="7 8">NIES-4479</strain>
    </source>
</reference>
<evidence type="ECO:0000256" key="3">
    <source>
        <dbReference type="ARBA" id="ARBA00022840"/>
    </source>
</evidence>
<dbReference type="Proteomes" id="UP001165080">
    <property type="component" value="Unassembled WGS sequence"/>
</dbReference>
<dbReference type="GO" id="GO:0000226">
    <property type="term" value="P:microtubule cytoskeleton organization"/>
    <property type="evidence" value="ECO:0007669"/>
    <property type="project" value="TreeGrafter"/>
</dbReference>
<evidence type="ECO:0000313" key="7">
    <source>
        <dbReference type="EMBL" id="GLC49561.1"/>
    </source>
</evidence>
<dbReference type="EMBL" id="BRXU01000002">
    <property type="protein sequence ID" value="GLC49561.1"/>
    <property type="molecule type" value="Genomic_DNA"/>
</dbReference>
<dbReference type="GO" id="GO:0070740">
    <property type="term" value="F:tubulin-glutamic acid ligase activity"/>
    <property type="evidence" value="ECO:0007669"/>
    <property type="project" value="TreeGrafter"/>
</dbReference>
<accession>A0A9W6EYY4</accession>
<evidence type="ECO:0000256" key="2">
    <source>
        <dbReference type="ARBA" id="ARBA00022741"/>
    </source>
</evidence>
<evidence type="ECO:0000313" key="8">
    <source>
        <dbReference type="Proteomes" id="UP001165080"/>
    </source>
</evidence>
<name>A0A9W6EYY4_9CHLO</name>
<organism evidence="7 8">
    <name type="scientific">Pleodorina starrii</name>
    <dbReference type="NCBI Taxonomy" id="330485"/>
    <lineage>
        <taxon>Eukaryota</taxon>
        <taxon>Viridiplantae</taxon>
        <taxon>Chlorophyta</taxon>
        <taxon>core chlorophytes</taxon>
        <taxon>Chlorophyceae</taxon>
        <taxon>CS clade</taxon>
        <taxon>Chlamydomonadales</taxon>
        <taxon>Volvocaceae</taxon>
        <taxon>Pleodorina</taxon>
    </lineage>
</organism>
<keyword evidence="8" id="KW-1185">Reference proteome</keyword>